<dbReference type="InterPro" id="IPR007863">
    <property type="entry name" value="Peptidase_M16_C"/>
</dbReference>
<dbReference type="Pfam" id="PF05193">
    <property type="entry name" value="Peptidase_M16_C"/>
    <property type="match status" value="1"/>
</dbReference>
<sequence length="380" mass="42380">GGTRTLTPDSLDLLLDHYAIQTSFGTGGGSISSSMNSLTEQFPIALNLWGEMLAEPRFDQDQIDVWRGRELERLLRRKDDPSTFAFSQFNRLLYGDHPIGWEMDESDLEPSLIEPSRFREIHRHIVCRNNMILGITGDLSWSDAEVLIQNLVSRVPACADSLPDSPVPDILREAGIFVIEKDLEQAVIVMAHPTSVKLADDPTYFAATMGNSILGGGGFTSRLLSHLRTEEGFAYSASSLWTTPRRYDGLVGAVTTTNPENAVPALEVMLETMQELREAPPTDRELGTAVSRVVNGFVFNFQTPAQVVSRVMFYLADDLPEDWLERYSRGIQEITPEQVHEVFTDHLYPEEMTILVVGDVDRIGRAALERLGPVTVLRAD</sequence>
<feature type="non-terminal residue" evidence="2">
    <location>
        <position position="1"/>
    </location>
</feature>
<gene>
    <name evidence="2" type="ORF">METZ01_LOCUS246901</name>
</gene>
<dbReference type="InterPro" id="IPR011249">
    <property type="entry name" value="Metalloenz_LuxS/M16"/>
</dbReference>
<dbReference type="SUPFAM" id="SSF63411">
    <property type="entry name" value="LuxS/MPP-like metallohydrolase"/>
    <property type="match status" value="2"/>
</dbReference>
<accession>A0A382I4A7</accession>
<reference evidence="2" key="1">
    <citation type="submission" date="2018-05" db="EMBL/GenBank/DDBJ databases">
        <authorList>
            <person name="Lanie J.A."/>
            <person name="Ng W.-L."/>
            <person name="Kazmierczak K.M."/>
            <person name="Andrzejewski T.M."/>
            <person name="Davidsen T.M."/>
            <person name="Wayne K.J."/>
            <person name="Tettelin H."/>
            <person name="Glass J.I."/>
            <person name="Rusch D."/>
            <person name="Podicherti R."/>
            <person name="Tsui H.-C.T."/>
            <person name="Winkler M.E."/>
        </authorList>
    </citation>
    <scope>NUCLEOTIDE SEQUENCE</scope>
</reference>
<evidence type="ECO:0000313" key="2">
    <source>
        <dbReference type="EMBL" id="SVB94047.1"/>
    </source>
</evidence>
<dbReference type="PANTHER" id="PTHR11851">
    <property type="entry name" value="METALLOPROTEASE"/>
    <property type="match status" value="1"/>
</dbReference>
<feature type="domain" description="Peptidase M16 C-terminal" evidence="1">
    <location>
        <begin position="117"/>
        <end position="290"/>
    </location>
</feature>
<evidence type="ECO:0000259" key="1">
    <source>
        <dbReference type="Pfam" id="PF05193"/>
    </source>
</evidence>
<organism evidence="2">
    <name type="scientific">marine metagenome</name>
    <dbReference type="NCBI Taxonomy" id="408172"/>
    <lineage>
        <taxon>unclassified sequences</taxon>
        <taxon>metagenomes</taxon>
        <taxon>ecological metagenomes</taxon>
    </lineage>
</organism>
<name>A0A382I4A7_9ZZZZ</name>
<dbReference type="EMBL" id="UINC01064918">
    <property type="protein sequence ID" value="SVB94047.1"/>
    <property type="molecule type" value="Genomic_DNA"/>
</dbReference>
<dbReference type="InterPro" id="IPR050361">
    <property type="entry name" value="MPP/UQCRC_Complex"/>
</dbReference>
<dbReference type="GO" id="GO:0046872">
    <property type="term" value="F:metal ion binding"/>
    <property type="evidence" value="ECO:0007669"/>
    <property type="project" value="InterPro"/>
</dbReference>
<dbReference type="AlphaFoldDB" id="A0A382I4A7"/>
<proteinExistence type="predicted"/>
<dbReference type="Gene3D" id="3.30.830.10">
    <property type="entry name" value="Metalloenzyme, LuxS/M16 peptidase-like"/>
    <property type="match status" value="2"/>
</dbReference>
<protein>
    <recommendedName>
        <fullName evidence="1">Peptidase M16 C-terminal domain-containing protein</fullName>
    </recommendedName>
</protein>